<reference evidence="1 2" key="1">
    <citation type="journal article" date="2016" name="Int. J. Syst. Evol. Microbiol.">
        <title>Pyruvatibacter mobilis gen. nov., sp. nov., a marine bacterium from the culture broth of Picochlorum sp. 122.</title>
        <authorList>
            <person name="Wang G."/>
            <person name="Tang M."/>
            <person name="Wu H."/>
            <person name="Dai S."/>
            <person name="Li T."/>
            <person name="Chen C."/>
            <person name="He H."/>
            <person name="Fan J."/>
            <person name="Xiang W."/>
            <person name="Li X."/>
        </authorList>
    </citation>
    <scope>NUCLEOTIDE SEQUENCE [LARGE SCALE GENOMIC DNA]</scope>
    <source>
        <strain evidence="1 2">GYP-11</strain>
    </source>
</reference>
<dbReference type="GeneID" id="300654755"/>
<dbReference type="AlphaFoldDB" id="A0A845QBK4"/>
<name>A0A845QBK4_9HYPH</name>
<evidence type="ECO:0000313" key="1">
    <source>
        <dbReference type="EMBL" id="NBG96045.1"/>
    </source>
</evidence>
<comment type="caution">
    <text evidence="1">The sequence shown here is derived from an EMBL/GenBank/DDBJ whole genome shotgun (WGS) entry which is preliminary data.</text>
</comment>
<dbReference type="Proteomes" id="UP000470384">
    <property type="component" value="Unassembled WGS sequence"/>
</dbReference>
<evidence type="ECO:0000313" key="2">
    <source>
        <dbReference type="Proteomes" id="UP000470384"/>
    </source>
</evidence>
<dbReference type="RefSeq" id="WP_160587967.1">
    <property type="nucleotide sequence ID" value="NZ_BMHN01000001.1"/>
</dbReference>
<sequence>MYAILAVTLHLLSGPDVWVVTDAGTFKDKAACEAEVAKSVPAKLKEDEQKAYEAGALQYVCLRVIEK</sequence>
<dbReference type="EMBL" id="WXYQ01000006">
    <property type="protein sequence ID" value="NBG96045.1"/>
    <property type="molecule type" value="Genomic_DNA"/>
</dbReference>
<keyword evidence="2" id="KW-1185">Reference proteome</keyword>
<protein>
    <submittedName>
        <fullName evidence="1">Uncharacterized protein</fullName>
    </submittedName>
</protein>
<proteinExistence type="predicted"/>
<organism evidence="1 2">
    <name type="scientific">Pyruvatibacter mobilis</name>
    <dbReference type="NCBI Taxonomy" id="1712261"/>
    <lineage>
        <taxon>Bacteria</taxon>
        <taxon>Pseudomonadati</taxon>
        <taxon>Pseudomonadota</taxon>
        <taxon>Alphaproteobacteria</taxon>
        <taxon>Hyphomicrobiales</taxon>
        <taxon>Parvibaculaceae</taxon>
        <taxon>Pyruvatibacter</taxon>
    </lineage>
</organism>
<dbReference type="OrthoDB" id="8455510at2"/>
<gene>
    <name evidence="1" type="ORF">GTQ45_09910</name>
</gene>
<accession>A0A845QBK4</accession>